<evidence type="ECO:0000256" key="5">
    <source>
        <dbReference type="ARBA" id="ARBA00022741"/>
    </source>
</evidence>
<dbReference type="GO" id="GO:0000082">
    <property type="term" value="P:G1/S transition of mitotic cell cycle"/>
    <property type="evidence" value="ECO:0007669"/>
    <property type="project" value="TreeGrafter"/>
</dbReference>
<dbReference type="InterPro" id="IPR011009">
    <property type="entry name" value="Kinase-like_dom_sf"/>
</dbReference>
<dbReference type="GO" id="GO:0005737">
    <property type="term" value="C:cytoplasm"/>
    <property type="evidence" value="ECO:0007669"/>
    <property type="project" value="TreeGrafter"/>
</dbReference>
<organism evidence="13 14">
    <name type="scientific">Camellia sinensis</name>
    <name type="common">Tea plant</name>
    <name type="synonym">Thea sinensis</name>
    <dbReference type="NCBI Taxonomy" id="4442"/>
    <lineage>
        <taxon>Eukaryota</taxon>
        <taxon>Viridiplantae</taxon>
        <taxon>Streptophyta</taxon>
        <taxon>Embryophyta</taxon>
        <taxon>Tracheophyta</taxon>
        <taxon>Spermatophyta</taxon>
        <taxon>Magnoliopsida</taxon>
        <taxon>eudicotyledons</taxon>
        <taxon>Gunneridae</taxon>
        <taxon>Pentapetalae</taxon>
        <taxon>asterids</taxon>
        <taxon>Ericales</taxon>
        <taxon>Theaceae</taxon>
        <taxon>Camellia</taxon>
    </lineage>
</organism>
<dbReference type="GO" id="GO:0005524">
    <property type="term" value="F:ATP binding"/>
    <property type="evidence" value="ECO:0007669"/>
    <property type="project" value="UniProtKB-UniRule"/>
</dbReference>
<keyword evidence="3 11" id="KW-0723">Serine/threonine-protein kinase</keyword>
<dbReference type="SMART" id="SM00220">
    <property type="entry name" value="S_TKc"/>
    <property type="match status" value="1"/>
</dbReference>
<dbReference type="InterPro" id="IPR050108">
    <property type="entry name" value="CDK"/>
</dbReference>
<comment type="similarity">
    <text evidence="1">Belongs to the protein kinase superfamily. CMGC Ser/Thr protein kinase family. CDC2/CDKX subfamily.</text>
</comment>
<comment type="caution">
    <text evidence="13">The sequence shown here is derived from an EMBL/GenBank/DDBJ whole genome shotgun (WGS) entry which is preliminary data.</text>
</comment>
<feature type="domain" description="Protein kinase" evidence="12">
    <location>
        <begin position="33"/>
        <end position="217"/>
    </location>
</feature>
<dbReference type="GO" id="GO:0007165">
    <property type="term" value="P:signal transduction"/>
    <property type="evidence" value="ECO:0007669"/>
    <property type="project" value="TreeGrafter"/>
</dbReference>
<proteinExistence type="inferred from homology"/>
<keyword evidence="6" id="KW-0418">Kinase</keyword>
<evidence type="ECO:0000256" key="2">
    <source>
        <dbReference type="ARBA" id="ARBA00012425"/>
    </source>
</evidence>
<evidence type="ECO:0000256" key="7">
    <source>
        <dbReference type="ARBA" id="ARBA00022840"/>
    </source>
</evidence>
<dbReference type="GO" id="GO:0000307">
    <property type="term" value="C:cyclin-dependent protein kinase holoenzyme complex"/>
    <property type="evidence" value="ECO:0007669"/>
    <property type="project" value="TreeGrafter"/>
</dbReference>
<gene>
    <name evidence="13" type="ORF">HYC85_014056</name>
</gene>
<dbReference type="InterPro" id="IPR008271">
    <property type="entry name" value="Ser/Thr_kinase_AS"/>
</dbReference>
<accession>A0A7J7H5C6</accession>
<dbReference type="Gene3D" id="3.30.200.20">
    <property type="entry name" value="Phosphorylase Kinase, domain 1"/>
    <property type="match status" value="1"/>
</dbReference>
<evidence type="ECO:0000256" key="6">
    <source>
        <dbReference type="ARBA" id="ARBA00022777"/>
    </source>
</evidence>
<evidence type="ECO:0000256" key="4">
    <source>
        <dbReference type="ARBA" id="ARBA00022679"/>
    </source>
</evidence>
<dbReference type="GO" id="GO:0010468">
    <property type="term" value="P:regulation of gene expression"/>
    <property type="evidence" value="ECO:0007669"/>
    <property type="project" value="TreeGrafter"/>
</dbReference>
<evidence type="ECO:0000313" key="13">
    <source>
        <dbReference type="EMBL" id="KAF5948099.1"/>
    </source>
</evidence>
<sequence>MLFDIVLDKRNKYLFILSTIVSFYYSHLTSCRADKLLTIGYGSFGCVYKAHKRDTNEIVALKMIYSIDGDEGVPSSVIREVSYLKEMDHSNIVRLLDVLDDGQILCLVLEYMDLDLKKFMTTSADIAKKNQSLMHQLLDGLAYCHSQKLLHRDLKPQNLLIDCSKHILKLADFGSAREIGVPLQTYTEGEKVFSCTLFYPCLLFSFKSSQTVYIYDK</sequence>
<dbReference type="GO" id="GO:0010389">
    <property type="term" value="P:regulation of G2/M transition of mitotic cell cycle"/>
    <property type="evidence" value="ECO:0007669"/>
    <property type="project" value="TreeGrafter"/>
</dbReference>
<keyword evidence="14" id="KW-1185">Reference proteome</keyword>
<dbReference type="Pfam" id="PF00069">
    <property type="entry name" value="Pkinase"/>
    <property type="match status" value="1"/>
</dbReference>
<evidence type="ECO:0000256" key="8">
    <source>
        <dbReference type="ARBA" id="ARBA00047811"/>
    </source>
</evidence>
<dbReference type="Proteomes" id="UP000593564">
    <property type="component" value="Unassembled WGS sequence"/>
</dbReference>
<keyword evidence="7 10" id="KW-0067">ATP-binding</keyword>
<reference evidence="13 14" key="2">
    <citation type="submission" date="2020-07" db="EMBL/GenBank/DDBJ databases">
        <title>Genome assembly of wild tea tree DASZ reveals pedigree and selection history of tea varieties.</title>
        <authorList>
            <person name="Zhang W."/>
        </authorList>
    </citation>
    <scope>NUCLEOTIDE SEQUENCE [LARGE SCALE GENOMIC DNA]</scope>
    <source>
        <strain evidence="14">cv. G240</strain>
        <tissue evidence="13">Leaf</tissue>
    </source>
</reference>
<evidence type="ECO:0000256" key="10">
    <source>
        <dbReference type="PROSITE-ProRule" id="PRU10141"/>
    </source>
</evidence>
<evidence type="ECO:0000256" key="3">
    <source>
        <dbReference type="ARBA" id="ARBA00022527"/>
    </source>
</evidence>
<dbReference type="SUPFAM" id="SSF56112">
    <property type="entry name" value="Protein kinase-like (PK-like)"/>
    <property type="match status" value="1"/>
</dbReference>
<dbReference type="PANTHER" id="PTHR24056:SF254">
    <property type="entry name" value="CYCLIN-DEPENDENT KINASE 2"/>
    <property type="match status" value="1"/>
</dbReference>
<dbReference type="PROSITE" id="PS00107">
    <property type="entry name" value="PROTEIN_KINASE_ATP"/>
    <property type="match status" value="1"/>
</dbReference>
<dbReference type="PROSITE" id="PS50011">
    <property type="entry name" value="PROTEIN_KINASE_DOM"/>
    <property type="match status" value="1"/>
</dbReference>
<evidence type="ECO:0000256" key="1">
    <source>
        <dbReference type="ARBA" id="ARBA00006485"/>
    </source>
</evidence>
<dbReference type="GO" id="GO:0005634">
    <property type="term" value="C:nucleus"/>
    <property type="evidence" value="ECO:0007669"/>
    <property type="project" value="TreeGrafter"/>
</dbReference>
<evidence type="ECO:0000259" key="12">
    <source>
        <dbReference type="PROSITE" id="PS50011"/>
    </source>
</evidence>
<dbReference type="AlphaFoldDB" id="A0A7J7H5C6"/>
<dbReference type="GO" id="GO:0030332">
    <property type="term" value="F:cyclin binding"/>
    <property type="evidence" value="ECO:0007669"/>
    <property type="project" value="TreeGrafter"/>
</dbReference>
<dbReference type="InterPro" id="IPR017441">
    <property type="entry name" value="Protein_kinase_ATP_BS"/>
</dbReference>
<evidence type="ECO:0000256" key="11">
    <source>
        <dbReference type="RuleBase" id="RU000304"/>
    </source>
</evidence>
<reference evidence="14" key="1">
    <citation type="journal article" date="2020" name="Nat. Commun.">
        <title>Genome assembly of wild tea tree DASZ reveals pedigree and selection history of tea varieties.</title>
        <authorList>
            <person name="Zhang W."/>
            <person name="Zhang Y."/>
            <person name="Qiu H."/>
            <person name="Guo Y."/>
            <person name="Wan H."/>
            <person name="Zhang X."/>
            <person name="Scossa F."/>
            <person name="Alseekh S."/>
            <person name="Zhang Q."/>
            <person name="Wang P."/>
            <person name="Xu L."/>
            <person name="Schmidt M.H."/>
            <person name="Jia X."/>
            <person name="Li D."/>
            <person name="Zhu A."/>
            <person name="Guo F."/>
            <person name="Chen W."/>
            <person name="Ni D."/>
            <person name="Usadel B."/>
            <person name="Fernie A.R."/>
            <person name="Wen W."/>
        </authorList>
    </citation>
    <scope>NUCLEOTIDE SEQUENCE [LARGE SCALE GENOMIC DNA]</scope>
    <source>
        <strain evidence="14">cv. G240</strain>
    </source>
</reference>
<feature type="binding site" evidence="10">
    <location>
        <position position="62"/>
    </location>
    <ligand>
        <name>ATP</name>
        <dbReference type="ChEBI" id="CHEBI:30616"/>
    </ligand>
</feature>
<protein>
    <recommendedName>
        <fullName evidence="2">cyclin-dependent kinase</fullName>
        <ecNumber evidence="2">2.7.11.22</ecNumber>
    </recommendedName>
</protein>
<dbReference type="PROSITE" id="PS00108">
    <property type="entry name" value="PROTEIN_KINASE_ST"/>
    <property type="match status" value="1"/>
</dbReference>
<evidence type="ECO:0000313" key="14">
    <source>
        <dbReference type="Proteomes" id="UP000593564"/>
    </source>
</evidence>
<keyword evidence="5 10" id="KW-0547">Nucleotide-binding</keyword>
<evidence type="ECO:0000256" key="9">
    <source>
        <dbReference type="ARBA" id="ARBA00048367"/>
    </source>
</evidence>
<comment type="catalytic activity">
    <reaction evidence="9">
        <text>L-seryl-[protein] + ATP = O-phospho-L-seryl-[protein] + ADP + H(+)</text>
        <dbReference type="Rhea" id="RHEA:17989"/>
        <dbReference type="Rhea" id="RHEA-COMP:9863"/>
        <dbReference type="Rhea" id="RHEA-COMP:11604"/>
        <dbReference type="ChEBI" id="CHEBI:15378"/>
        <dbReference type="ChEBI" id="CHEBI:29999"/>
        <dbReference type="ChEBI" id="CHEBI:30616"/>
        <dbReference type="ChEBI" id="CHEBI:83421"/>
        <dbReference type="ChEBI" id="CHEBI:456216"/>
        <dbReference type="EC" id="2.7.11.22"/>
    </reaction>
</comment>
<keyword evidence="4" id="KW-0808">Transferase</keyword>
<name>A0A7J7H5C6_CAMSI</name>
<dbReference type="GO" id="GO:0004693">
    <property type="term" value="F:cyclin-dependent protein serine/threonine kinase activity"/>
    <property type="evidence" value="ECO:0007669"/>
    <property type="project" value="UniProtKB-EC"/>
</dbReference>
<dbReference type="EC" id="2.7.11.22" evidence="2"/>
<dbReference type="EMBL" id="JACBKZ010000006">
    <property type="protein sequence ID" value="KAF5948099.1"/>
    <property type="molecule type" value="Genomic_DNA"/>
</dbReference>
<dbReference type="InterPro" id="IPR000719">
    <property type="entry name" value="Prot_kinase_dom"/>
</dbReference>
<dbReference type="PANTHER" id="PTHR24056">
    <property type="entry name" value="CELL DIVISION PROTEIN KINASE"/>
    <property type="match status" value="1"/>
</dbReference>
<dbReference type="Gene3D" id="1.10.510.10">
    <property type="entry name" value="Transferase(Phosphotransferase) domain 1"/>
    <property type="match status" value="1"/>
</dbReference>
<comment type="catalytic activity">
    <reaction evidence="8">
        <text>L-threonyl-[protein] + ATP = O-phospho-L-threonyl-[protein] + ADP + H(+)</text>
        <dbReference type="Rhea" id="RHEA:46608"/>
        <dbReference type="Rhea" id="RHEA-COMP:11060"/>
        <dbReference type="Rhea" id="RHEA-COMP:11605"/>
        <dbReference type="ChEBI" id="CHEBI:15378"/>
        <dbReference type="ChEBI" id="CHEBI:30013"/>
        <dbReference type="ChEBI" id="CHEBI:30616"/>
        <dbReference type="ChEBI" id="CHEBI:61977"/>
        <dbReference type="ChEBI" id="CHEBI:456216"/>
        <dbReference type="EC" id="2.7.11.22"/>
    </reaction>
</comment>